<protein>
    <submittedName>
        <fullName evidence="1">Uncharacterized protein</fullName>
    </submittedName>
</protein>
<name>A0A8X6PF43_NEPPI</name>
<evidence type="ECO:0000313" key="1">
    <source>
        <dbReference type="EMBL" id="GFT63259.1"/>
    </source>
</evidence>
<proteinExistence type="predicted"/>
<dbReference type="EMBL" id="BMAW01114760">
    <property type="protein sequence ID" value="GFT63259.1"/>
    <property type="molecule type" value="Genomic_DNA"/>
</dbReference>
<comment type="caution">
    <text evidence="1">The sequence shown here is derived from an EMBL/GenBank/DDBJ whole genome shotgun (WGS) entry which is preliminary data.</text>
</comment>
<gene>
    <name evidence="1" type="ORF">NPIL_236791</name>
</gene>
<evidence type="ECO:0000313" key="2">
    <source>
        <dbReference type="Proteomes" id="UP000887013"/>
    </source>
</evidence>
<organism evidence="1 2">
    <name type="scientific">Nephila pilipes</name>
    <name type="common">Giant wood spider</name>
    <name type="synonym">Nephila maculata</name>
    <dbReference type="NCBI Taxonomy" id="299642"/>
    <lineage>
        <taxon>Eukaryota</taxon>
        <taxon>Metazoa</taxon>
        <taxon>Ecdysozoa</taxon>
        <taxon>Arthropoda</taxon>
        <taxon>Chelicerata</taxon>
        <taxon>Arachnida</taxon>
        <taxon>Araneae</taxon>
        <taxon>Araneomorphae</taxon>
        <taxon>Entelegynae</taxon>
        <taxon>Araneoidea</taxon>
        <taxon>Nephilidae</taxon>
        <taxon>Nephila</taxon>
    </lineage>
</organism>
<sequence>MTKRNFLGARGPSLFYNWSLDTNQSRITSGAVVQTPCDWEYASSRTIPGSSAQKPLYSLQFHVRYAYRINLRLHSRPSYYPAIRKWWFLARTCAVPKPCNII</sequence>
<dbReference type="Proteomes" id="UP000887013">
    <property type="component" value="Unassembled WGS sequence"/>
</dbReference>
<keyword evidence="2" id="KW-1185">Reference proteome</keyword>
<dbReference type="AlphaFoldDB" id="A0A8X6PF43"/>
<accession>A0A8X6PF43</accession>
<reference evidence="1" key="1">
    <citation type="submission" date="2020-08" db="EMBL/GenBank/DDBJ databases">
        <title>Multicomponent nature underlies the extraordinary mechanical properties of spider dragline silk.</title>
        <authorList>
            <person name="Kono N."/>
            <person name="Nakamura H."/>
            <person name="Mori M."/>
            <person name="Yoshida Y."/>
            <person name="Ohtoshi R."/>
            <person name="Malay A.D."/>
            <person name="Moran D.A.P."/>
            <person name="Tomita M."/>
            <person name="Numata K."/>
            <person name="Arakawa K."/>
        </authorList>
    </citation>
    <scope>NUCLEOTIDE SEQUENCE</scope>
</reference>